<gene>
    <name evidence="2" type="ORF">HYDPIDRAFT_31102</name>
</gene>
<accession>A0A0C9V7Z1</accession>
<name>A0A0C9V7Z1_9AGAM</name>
<dbReference type="InterPro" id="IPR015943">
    <property type="entry name" value="WD40/YVTN_repeat-like_dom_sf"/>
</dbReference>
<dbReference type="Proteomes" id="UP000053820">
    <property type="component" value="Unassembled WGS sequence"/>
</dbReference>
<organism evidence="2 3">
    <name type="scientific">Hydnomerulius pinastri MD-312</name>
    <dbReference type="NCBI Taxonomy" id="994086"/>
    <lineage>
        <taxon>Eukaryota</taxon>
        <taxon>Fungi</taxon>
        <taxon>Dikarya</taxon>
        <taxon>Basidiomycota</taxon>
        <taxon>Agaricomycotina</taxon>
        <taxon>Agaricomycetes</taxon>
        <taxon>Agaricomycetidae</taxon>
        <taxon>Boletales</taxon>
        <taxon>Boletales incertae sedis</taxon>
        <taxon>Leucogyrophana</taxon>
    </lineage>
</organism>
<dbReference type="HOGENOM" id="CLU_1156522_0_0_1"/>
<evidence type="ECO:0000313" key="2">
    <source>
        <dbReference type="EMBL" id="KIJ61774.1"/>
    </source>
</evidence>
<evidence type="ECO:0000313" key="3">
    <source>
        <dbReference type="Proteomes" id="UP000053820"/>
    </source>
</evidence>
<dbReference type="AlphaFoldDB" id="A0A0C9V7Z1"/>
<evidence type="ECO:0000256" key="1">
    <source>
        <dbReference type="SAM" id="MobiDB-lite"/>
    </source>
</evidence>
<keyword evidence="3" id="KW-1185">Reference proteome</keyword>
<sequence>MRKAWEPRLLPLEGHKDTIQTGAVSPDGKHILTGSWDESDFEDVNASPAQDSFLDVGLIECAPGVVDHILRTSSPDIPRNFPNTPRVVTREQTSHSQTRVSSKLDNLWSRVRTGLLRRSTSASIELQEKNTSQALELSVTRVYAAKGKEWQEGRWARMICDESMRTIGHMTMKMKTEKPPMAGRTTHKLRAAVLIHGSTSFTSVSLFLAVEAVSLIGTLGSYFPSLIIETEFYHNMGRTC</sequence>
<dbReference type="EMBL" id="KN839860">
    <property type="protein sequence ID" value="KIJ61774.1"/>
    <property type="molecule type" value="Genomic_DNA"/>
</dbReference>
<proteinExistence type="predicted"/>
<reference evidence="2 3" key="1">
    <citation type="submission" date="2014-04" db="EMBL/GenBank/DDBJ databases">
        <title>Evolutionary Origins and Diversification of the Mycorrhizal Mutualists.</title>
        <authorList>
            <consortium name="DOE Joint Genome Institute"/>
            <consortium name="Mycorrhizal Genomics Consortium"/>
            <person name="Kohler A."/>
            <person name="Kuo A."/>
            <person name="Nagy L.G."/>
            <person name="Floudas D."/>
            <person name="Copeland A."/>
            <person name="Barry K.W."/>
            <person name="Cichocki N."/>
            <person name="Veneault-Fourrey C."/>
            <person name="LaButti K."/>
            <person name="Lindquist E.A."/>
            <person name="Lipzen A."/>
            <person name="Lundell T."/>
            <person name="Morin E."/>
            <person name="Murat C."/>
            <person name="Riley R."/>
            <person name="Ohm R."/>
            <person name="Sun H."/>
            <person name="Tunlid A."/>
            <person name="Henrissat B."/>
            <person name="Grigoriev I.V."/>
            <person name="Hibbett D.S."/>
            <person name="Martin F."/>
        </authorList>
    </citation>
    <scope>NUCLEOTIDE SEQUENCE [LARGE SCALE GENOMIC DNA]</scope>
    <source>
        <strain evidence="2 3">MD-312</strain>
    </source>
</reference>
<feature type="region of interest" description="Disordered" evidence="1">
    <location>
        <begin position="76"/>
        <end position="101"/>
    </location>
</feature>
<protein>
    <submittedName>
        <fullName evidence="2">Uncharacterized protein</fullName>
    </submittedName>
</protein>
<dbReference type="Gene3D" id="2.130.10.10">
    <property type="entry name" value="YVTN repeat-like/Quinoprotein amine dehydrogenase"/>
    <property type="match status" value="1"/>
</dbReference>